<proteinExistence type="predicted"/>
<accession>A0A284RQX7</accession>
<name>A0A284RQX7_ARMOS</name>
<protein>
    <submittedName>
        <fullName evidence="1">Uncharacterized protein</fullName>
    </submittedName>
</protein>
<gene>
    <name evidence="1" type="ORF">ARMOST_14589</name>
</gene>
<evidence type="ECO:0000313" key="1">
    <source>
        <dbReference type="EMBL" id="SJL11186.1"/>
    </source>
</evidence>
<dbReference type="OrthoDB" id="2976172at2759"/>
<sequence length="117" mass="13316">MVPIIEDRRVCGYPLKGPALLEYGLKKGWGTDKTAFERVDTMMETARRLFQKQTNLRTQVCGVVKPVQPGAEVNLFLAVACMDPETYLPLPAEDNPDLIELKRLLKTTKPPRWTRMV</sequence>
<dbReference type="EMBL" id="FUEG01000013">
    <property type="protein sequence ID" value="SJL11186.1"/>
    <property type="molecule type" value="Genomic_DNA"/>
</dbReference>
<evidence type="ECO:0000313" key="2">
    <source>
        <dbReference type="Proteomes" id="UP000219338"/>
    </source>
</evidence>
<reference evidence="2" key="1">
    <citation type="journal article" date="2017" name="Nat. Ecol. Evol.">
        <title>Genome expansion and lineage-specific genetic innovations in the forest pathogenic fungi Armillaria.</title>
        <authorList>
            <person name="Sipos G."/>
            <person name="Prasanna A.N."/>
            <person name="Walter M.C."/>
            <person name="O'Connor E."/>
            <person name="Balint B."/>
            <person name="Krizsan K."/>
            <person name="Kiss B."/>
            <person name="Hess J."/>
            <person name="Varga T."/>
            <person name="Slot J."/>
            <person name="Riley R."/>
            <person name="Boka B."/>
            <person name="Rigling D."/>
            <person name="Barry K."/>
            <person name="Lee J."/>
            <person name="Mihaltcheva S."/>
            <person name="LaButti K."/>
            <person name="Lipzen A."/>
            <person name="Waldron R."/>
            <person name="Moloney N.M."/>
            <person name="Sperisen C."/>
            <person name="Kredics L."/>
            <person name="Vagvoelgyi C."/>
            <person name="Patrignani A."/>
            <person name="Fitzpatrick D."/>
            <person name="Nagy I."/>
            <person name="Doyle S."/>
            <person name="Anderson J.B."/>
            <person name="Grigoriev I.V."/>
            <person name="Gueldener U."/>
            <person name="Muensterkoetter M."/>
            <person name="Nagy L.G."/>
        </authorList>
    </citation>
    <scope>NUCLEOTIDE SEQUENCE [LARGE SCALE GENOMIC DNA]</scope>
    <source>
        <strain evidence="2">C18/9</strain>
    </source>
</reference>
<dbReference type="Proteomes" id="UP000219338">
    <property type="component" value="Unassembled WGS sequence"/>
</dbReference>
<keyword evidence="2" id="KW-1185">Reference proteome</keyword>
<organism evidence="1 2">
    <name type="scientific">Armillaria ostoyae</name>
    <name type="common">Armillaria root rot fungus</name>
    <dbReference type="NCBI Taxonomy" id="47428"/>
    <lineage>
        <taxon>Eukaryota</taxon>
        <taxon>Fungi</taxon>
        <taxon>Dikarya</taxon>
        <taxon>Basidiomycota</taxon>
        <taxon>Agaricomycotina</taxon>
        <taxon>Agaricomycetes</taxon>
        <taxon>Agaricomycetidae</taxon>
        <taxon>Agaricales</taxon>
        <taxon>Marasmiineae</taxon>
        <taxon>Physalacriaceae</taxon>
        <taxon>Armillaria</taxon>
    </lineage>
</organism>
<dbReference type="AlphaFoldDB" id="A0A284RQX7"/>